<evidence type="ECO:0000256" key="3">
    <source>
        <dbReference type="ARBA" id="ARBA00022705"/>
    </source>
</evidence>
<dbReference type="InterPro" id="IPR041562">
    <property type="entry name" value="MCM_lid"/>
</dbReference>
<dbReference type="PROSITE" id="PS50051">
    <property type="entry name" value="MCM_2"/>
    <property type="match status" value="1"/>
</dbReference>
<evidence type="ECO:0000313" key="16">
    <source>
        <dbReference type="Proteomes" id="UP000265618"/>
    </source>
</evidence>
<keyword evidence="16" id="KW-1185">Reference proteome</keyword>
<sequence length="774" mass="83525">MDPLGGGGHVATQPSGYLTPADTRGVNNTRSKRDIIADFREFIHGFTDGDRFRYRSMLDENWRAHTDTLSVYYEDVLSFNPSLAAELVKDPATYVECFESAAMEVLAYMLSEDGATVGEAQMLIGERPIQVVLNILDPSSDVPLARLGSNEVTSLIRVSGIVTSAARVQVKARRIGAVCVDCGRTEVIDVPSGYSGIHLPPFCPGRATGGAAQGDAEKCRPNPFRVVATHRETRWVDQQSIRLQETPEAIAVGEMPRSCKLTCDRGLVGLVAPGQRVTITGIYSVFTSSPKRGGASEGGKSIVREAYIKCLGIRTDTGGLGDSETDSVAGQDVVFSTEQVNKFTEIARQPDVHQTIVKSIAPALFGFEDEKTAIACLLFGGSRKTTADSVRLRGDINVLLMGDPGSGKSQALKWTAECASVGVYTSGKGSSAAGLTASITRDMSTGEFYLEGGAMVLADQGVVCIDEFDKMREQDRVAIHEAMEQQTISIAKAGITTVLNARTSVLAAANPTMGRYDDLRSASDQIDLQATILSRFDLLFIVRDKADAERDMNIAAHVLALHKSARPQNYGTETKSGVGAGAGMTLAPRTGTVSTEGTLSLTDLRQYIVYARQSCHPRLTEAACDHLRSAYVGMRSDLSRGGDGHMSGIPITVRQLEAIIRISESFARMALRQDATVADVEQALGIFRRATMAAAQLKIDSALRDPRILAELTQCEREVKTRMPVGASVPVSALRRELVQQGFSSGVVMRAILTLEKRGEVDKRKRGKVVHRLR</sequence>
<dbReference type="PROSITE" id="PS00847">
    <property type="entry name" value="MCM_1"/>
    <property type="match status" value="1"/>
</dbReference>
<dbReference type="Pfam" id="PF00493">
    <property type="entry name" value="MCM"/>
    <property type="match status" value="1"/>
</dbReference>
<dbReference type="PRINTS" id="PR01661">
    <property type="entry name" value="MCMPROTEIN5"/>
</dbReference>
<dbReference type="InterPro" id="IPR027925">
    <property type="entry name" value="MCM_N"/>
</dbReference>
<dbReference type="Gene3D" id="2.40.50.140">
    <property type="entry name" value="Nucleic acid-binding proteins"/>
    <property type="match status" value="1"/>
</dbReference>
<dbReference type="PANTHER" id="PTHR11630:SF42">
    <property type="entry name" value="DNA REPLICATION LICENSING FACTOR MCM5"/>
    <property type="match status" value="1"/>
</dbReference>
<comment type="function">
    <text evidence="12">Acts as component of the MCM2-7 complex (MCM complex) which is the replicative helicase essential for 'once per cell cycle' DNA replication initiation and elongation in eukaryotic cells. The active ATPase sites in the MCM2-7 ring are formed through the interaction surfaces of two neighboring subunits such that a critical structure of a conserved arginine finger motif is provided in trans relative to the ATP-binding site of the Walker A box of the adjacent subunit. The six ATPase active sites, however, are likely to contribute differentially to the complex helicase activity.</text>
</comment>
<dbReference type="InterPro" id="IPR012340">
    <property type="entry name" value="NA-bd_OB-fold"/>
</dbReference>
<dbReference type="InterPro" id="IPR001208">
    <property type="entry name" value="MCM_dom"/>
</dbReference>
<protein>
    <recommendedName>
        <fullName evidence="12">DNA replication licensing factor MCM5</fullName>
        <ecNumber evidence="12">3.6.4.12</ecNumber>
    </recommendedName>
</protein>
<dbReference type="InterPro" id="IPR054125">
    <property type="entry name" value="MCM5_C"/>
</dbReference>
<evidence type="ECO:0000256" key="8">
    <source>
        <dbReference type="ARBA" id="ARBA00023125"/>
    </source>
</evidence>
<dbReference type="FunFam" id="3.40.50.300:FF:000826">
    <property type="entry name" value="Replicative DNA helicase Mcm"/>
    <property type="match status" value="1"/>
</dbReference>
<comment type="caution">
    <text evidence="15">The sequence shown here is derived from an EMBL/GenBank/DDBJ whole genome shotgun (WGS) entry which is preliminary data.</text>
</comment>
<dbReference type="Gene3D" id="3.40.50.300">
    <property type="entry name" value="P-loop containing nucleotide triphosphate hydrolases"/>
    <property type="match status" value="1"/>
</dbReference>
<comment type="similarity">
    <text evidence="2 11">Belongs to the MCM family.</text>
</comment>
<dbReference type="Pfam" id="PF14551">
    <property type="entry name" value="MCM_N"/>
    <property type="match status" value="1"/>
</dbReference>
<name>A0A9K3GG68_9EUKA</name>
<dbReference type="GO" id="GO:0003688">
    <property type="term" value="F:DNA replication origin binding"/>
    <property type="evidence" value="ECO:0007669"/>
    <property type="project" value="UniProtKB-UniRule"/>
</dbReference>
<evidence type="ECO:0000259" key="14">
    <source>
        <dbReference type="PROSITE" id="PS50051"/>
    </source>
</evidence>
<evidence type="ECO:0000256" key="5">
    <source>
        <dbReference type="ARBA" id="ARBA00022801"/>
    </source>
</evidence>
<dbReference type="Gene3D" id="2.20.28.10">
    <property type="match status" value="1"/>
</dbReference>
<dbReference type="SUPFAM" id="SSF52540">
    <property type="entry name" value="P-loop containing nucleoside triphosphate hydrolases"/>
    <property type="match status" value="1"/>
</dbReference>
<keyword evidence="5 12" id="KW-0378">Hydrolase</keyword>
<feature type="domain" description="MCM C-terminal AAA(+) ATPase" evidence="14">
    <location>
        <begin position="352"/>
        <end position="558"/>
    </location>
</feature>
<dbReference type="Pfam" id="PF17855">
    <property type="entry name" value="MCM_lid"/>
    <property type="match status" value="1"/>
</dbReference>
<gene>
    <name evidence="15" type="ORF">KIPB_001785</name>
</gene>
<keyword evidence="4 11" id="KW-0547">Nucleotide-binding</keyword>
<dbReference type="EMBL" id="BDIP01000266">
    <property type="protein sequence ID" value="GIQ80906.1"/>
    <property type="molecule type" value="Genomic_DNA"/>
</dbReference>
<dbReference type="Pfam" id="PF17207">
    <property type="entry name" value="MCM_OB"/>
    <property type="match status" value="1"/>
</dbReference>
<dbReference type="SMART" id="SM00350">
    <property type="entry name" value="MCM"/>
    <property type="match status" value="1"/>
</dbReference>
<dbReference type="InterPro" id="IPR033762">
    <property type="entry name" value="MCM_OB"/>
</dbReference>
<dbReference type="GO" id="GO:0005524">
    <property type="term" value="F:ATP binding"/>
    <property type="evidence" value="ECO:0007669"/>
    <property type="project" value="UniProtKB-UniRule"/>
</dbReference>
<dbReference type="GO" id="GO:0016787">
    <property type="term" value="F:hydrolase activity"/>
    <property type="evidence" value="ECO:0007669"/>
    <property type="project" value="UniProtKB-KW"/>
</dbReference>
<dbReference type="SUPFAM" id="SSF50249">
    <property type="entry name" value="Nucleic acid-binding proteins"/>
    <property type="match status" value="1"/>
</dbReference>
<dbReference type="GO" id="GO:0006270">
    <property type="term" value="P:DNA replication initiation"/>
    <property type="evidence" value="ECO:0007669"/>
    <property type="project" value="UniProtKB-UniRule"/>
</dbReference>
<dbReference type="EC" id="3.6.4.12" evidence="12"/>
<dbReference type="GO" id="GO:0003697">
    <property type="term" value="F:single-stranded DNA binding"/>
    <property type="evidence" value="ECO:0007669"/>
    <property type="project" value="TreeGrafter"/>
</dbReference>
<organism evidence="15 16">
    <name type="scientific">Kipferlia bialata</name>
    <dbReference type="NCBI Taxonomy" id="797122"/>
    <lineage>
        <taxon>Eukaryota</taxon>
        <taxon>Metamonada</taxon>
        <taxon>Carpediemonas-like organisms</taxon>
        <taxon>Kipferlia</taxon>
    </lineage>
</organism>
<comment type="catalytic activity">
    <reaction evidence="12">
        <text>ATP + H2O = ADP + phosphate + H(+)</text>
        <dbReference type="Rhea" id="RHEA:13065"/>
        <dbReference type="ChEBI" id="CHEBI:15377"/>
        <dbReference type="ChEBI" id="CHEBI:15378"/>
        <dbReference type="ChEBI" id="CHEBI:30616"/>
        <dbReference type="ChEBI" id="CHEBI:43474"/>
        <dbReference type="ChEBI" id="CHEBI:456216"/>
        <dbReference type="EC" id="3.6.4.12"/>
    </reaction>
</comment>
<dbReference type="GO" id="GO:0017116">
    <property type="term" value="F:single-stranded DNA helicase activity"/>
    <property type="evidence" value="ECO:0007669"/>
    <property type="project" value="TreeGrafter"/>
</dbReference>
<feature type="region of interest" description="Disordered" evidence="13">
    <location>
        <begin position="1"/>
        <end position="25"/>
    </location>
</feature>
<keyword evidence="10 12" id="KW-0131">Cell cycle</keyword>
<dbReference type="GO" id="GO:0005634">
    <property type="term" value="C:nucleus"/>
    <property type="evidence" value="ECO:0007669"/>
    <property type="project" value="UniProtKB-SubCell"/>
</dbReference>
<keyword evidence="9 12" id="KW-0539">Nucleus</keyword>
<keyword evidence="8 11" id="KW-0238">DNA-binding</keyword>
<accession>A0A9K3GG68</accession>
<evidence type="ECO:0000256" key="6">
    <source>
        <dbReference type="ARBA" id="ARBA00022806"/>
    </source>
</evidence>
<reference evidence="15 16" key="1">
    <citation type="journal article" date="2018" name="PLoS ONE">
        <title>The draft genome of Kipferlia bialata reveals reductive genome evolution in fornicate parasites.</title>
        <authorList>
            <person name="Tanifuji G."/>
            <person name="Takabayashi S."/>
            <person name="Kume K."/>
            <person name="Takagi M."/>
            <person name="Nakayama T."/>
            <person name="Kamikawa R."/>
            <person name="Inagaki Y."/>
            <person name="Hashimoto T."/>
        </authorList>
    </citation>
    <scope>NUCLEOTIDE SEQUENCE [LARGE SCALE GENOMIC DNA]</scope>
    <source>
        <strain evidence="15">NY0173</strain>
    </source>
</reference>
<evidence type="ECO:0000313" key="15">
    <source>
        <dbReference type="EMBL" id="GIQ80906.1"/>
    </source>
</evidence>
<evidence type="ECO:0000256" key="7">
    <source>
        <dbReference type="ARBA" id="ARBA00022840"/>
    </source>
</evidence>
<dbReference type="InterPro" id="IPR031327">
    <property type="entry name" value="MCM"/>
</dbReference>
<dbReference type="Gene3D" id="3.30.1640.10">
    <property type="entry name" value="mini-chromosome maintenance (MCM) complex, chain A, domain 1"/>
    <property type="match status" value="1"/>
</dbReference>
<dbReference type="PRINTS" id="PR01657">
    <property type="entry name" value="MCMFAMILY"/>
</dbReference>
<dbReference type="PANTHER" id="PTHR11630">
    <property type="entry name" value="DNA REPLICATION LICENSING FACTOR MCM FAMILY MEMBER"/>
    <property type="match status" value="1"/>
</dbReference>
<dbReference type="Pfam" id="PF21933">
    <property type="entry name" value="MCM5_C"/>
    <property type="match status" value="1"/>
</dbReference>
<dbReference type="GO" id="GO:0000727">
    <property type="term" value="P:double-strand break repair via break-induced replication"/>
    <property type="evidence" value="ECO:0007669"/>
    <property type="project" value="TreeGrafter"/>
</dbReference>
<dbReference type="InterPro" id="IPR027417">
    <property type="entry name" value="P-loop_NTPase"/>
</dbReference>
<evidence type="ECO:0000256" key="4">
    <source>
        <dbReference type="ARBA" id="ARBA00022741"/>
    </source>
</evidence>
<evidence type="ECO:0000256" key="13">
    <source>
        <dbReference type="SAM" id="MobiDB-lite"/>
    </source>
</evidence>
<keyword evidence="7 11" id="KW-0067">ATP-binding</keyword>
<dbReference type="InterPro" id="IPR018525">
    <property type="entry name" value="MCM_CS"/>
</dbReference>
<evidence type="ECO:0000256" key="12">
    <source>
        <dbReference type="RuleBase" id="RU368063"/>
    </source>
</evidence>
<dbReference type="OrthoDB" id="10036721at2759"/>
<dbReference type="AlphaFoldDB" id="A0A9K3GG68"/>
<comment type="subcellular location">
    <subcellularLocation>
        <location evidence="1 12">Nucleus</location>
    </subcellularLocation>
</comment>
<evidence type="ECO:0000256" key="11">
    <source>
        <dbReference type="RuleBase" id="RU004070"/>
    </source>
</evidence>
<evidence type="ECO:0000256" key="9">
    <source>
        <dbReference type="ARBA" id="ARBA00023242"/>
    </source>
</evidence>
<evidence type="ECO:0000256" key="10">
    <source>
        <dbReference type="ARBA" id="ARBA00023306"/>
    </source>
</evidence>
<dbReference type="GO" id="GO:0042555">
    <property type="term" value="C:MCM complex"/>
    <property type="evidence" value="ECO:0007669"/>
    <property type="project" value="UniProtKB-UniRule"/>
</dbReference>
<comment type="subunit">
    <text evidence="12">Component of the MCM2-7 complex.</text>
</comment>
<keyword evidence="3 12" id="KW-0235">DNA replication</keyword>
<dbReference type="InterPro" id="IPR008048">
    <property type="entry name" value="MCM5"/>
</dbReference>
<proteinExistence type="inferred from homology"/>
<dbReference type="GO" id="GO:0043138">
    <property type="term" value="F:3'-5' DNA helicase activity"/>
    <property type="evidence" value="ECO:0007669"/>
    <property type="project" value="TreeGrafter"/>
</dbReference>
<evidence type="ECO:0000256" key="2">
    <source>
        <dbReference type="ARBA" id="ARBA00008010"/>
    </source>
</evidence>
<keyword evidence="6 12" id="KW-0347">Helicase</keyword>
<evidence type="ECO:0000256" key="1">
    <source>
        <dbReference type="ARBA" id="ARBA00004123"/>
    </source>
</evidence>
<dbReference type="Proteomes" id="UP000265618">
    <property type="component" value="Unassembled WGS sequence"/>
</dbReference>